<reference evidence="2 3" key="1">
    <citation type="submission" date="2023-07" db="EMBL/GenBank/DDBJ databases">
        <title>Genomic Encyclopedia of Type Strains, Phase IV (KMG-IV): sequencing the most valuable type-strain genomes for metagenomic binning, comparative biology and taxonomic classification.</title>
        <authorList>
            <person name="Goeker M."/>
        </authorList>
    </citation>
    <scope>NUCLEOTIDE SEQUENCE [LARGE SCALE GENOMIC DNA]</scope>
    <source>
        <strain evidence="2 3">DSM 4006</strain>
    </source>
</reference>
<evidence type="ECO:0000259" key="1">
    <source>
        <dbReference type="SMART" id="SM00849"/>
    </source>
</evidence>
<dbReference type="EMBL" id="JAUSTP010000003">
    <property type="protein sequence ID" value="MDQ0188986.1"/>
    <property type="molecule type" value="Genomic_DNA"/>
</dbReference>
<feature type="domain" description="Metallo-beta-lactamase" evidence="1">
    <location>
        <begin position="67"/>
        <end position="271"/>
    </location>
</feature>
<dbReference type="InterPro" id="IPR001279">
    <property type="entry name" value="Metallo-B-lactamas"/>
</dbReference>
<dbReference type="CDD" id="cd07726">
    <property type="entry name" value="ST1585-like_MBL-fold"/>
    <property type="match status" value="1"/>
</dbReference>
<dbReference type="SMART" id="SM00849">
    <property type="entry name" value="Lactamase_B"/>
    <property type="match status" value="1"/>
</dbReference>
<gene>
    <name evidence="2" type="ORF">J2S03_000800</name>
</gene>
<dbReference type="InterPro" id="IPR036866">
    <property type="entry name" value="RibonucZ/Hydroxyglut_hydro"/>
</dbReference>
<name>A0ABT9XGW4_9BACL</name>
<sequence length="356" mass="39386">MARAELGRRPAAAAFILRAQFRLKTRGKAGNLSKGSVIAMTSPRSVPVDLGNDVWMIDLLEQGARCRTAAYFIRDEKLTLIETGSSLSHDLLVEALAQLDVKPEDLDYVIVTHVHLDHAGGAGHMMERARDATLVCHPRAARHMIDPSRLWGGAEQVYGAALPQLFGSIKPVPEARVLIRHHEETLDIGRRTLTFFDSPGHAKHHFTILDPVSDALFAGDAVGIFYPTGFTGWSYEWVMPSTSPTDFDPVAIHNTMAMLQQVPFTWVYHAHFGRSKREPAMRDTARVADAFAEIVGGLPDDQLSVPIVADALRTWVKADLRAHGFDPGDDLSVLDLDMTVDAMGLIHYEQKRRQAK</sequence>
<accession>A0ABT9XGW4</accession>
<organism evidence="2 3">
    <name type="scientific">Alicyclobacillus cycloheptanicus</name>
    <dbReference type="NCBI Taxonomy" id="1457"/>
    <lineage>
        <taxon>Bacteria</taxon>
        <taxon>Bacillati</taxon>
        <taxon>Bacillota</taxon>
        <taxon>Bacilli</taxon>
        <taxon>Bacillales</taxon>
        <taxon>Alicyclobacillaceae</taxon>
        <taxon>Alicyclobacillus</taxon>
    </lineage>
</organism>
<evidence type="ECO:0000313" key="3">
    <source>
        <dbReference type="Proteomes" id="UP001232973"/>
    </source>
</evidence>
<dbReference type="InterPro" id="IPR050855">
    <property type="entry name" value="NDM-1-like"/>
</dbReference>
<dbReference type="InterPro" id="IPR037482">
    <property type="entry name" value="ST1585_MBL-fold"/>
</dbReference>
<dbReference type="PANTHER" id="PTHR42951:SF22">
    <property type="entry name" value="METALLO BETA-LACTAMASE SUPERFAMILY LIPOPROTEIN"/>
    <property type="match status" value="1"/>
</dbReference>
<dbReference type="Pfam" id="PF00753">
    <property type="entry name" value="Lactamase_B"/>
    <property type="match status" value="1"/>
</dbReference>
<keyword evidence="3" id="KW-1185">Reference proteome</keyword>
<dbReference type="Gene3D" id="3.60.15.10">
    <property type="entry name" value="Ribonuclease Z/Hydroxyacylglutathione hydrolase-like"/>
    <property type="match status" value="1"/>
</dbReference>
<dbReference type="PANTHER" id="PTHR42951">
    <property type="entry name" value="METALLO-BETA-LACTAMASE DOMAIN-CONTAINING"/>
    <property type="match status" value="1"/>
</dbReference>
<comment type="caution">
    <text evidence="2">The sequence shown here is derived from an EMBL/GenBank/DDBJ whole genome shotgun (WGS) entry which is preliminary data.</text>
</comment>
<evidence type="ECO:0000313" key="2">
    <source>
        <dbReference type="EMBL" id="MDQ0188986.1"/>
    </source>
</evidence>
<protein>
    <submittedName>
        <fullName evidence="2">Glyoxylase-like metal-dependent hydrolase (Beta-lactamase superfamily II)</fullName>
    </submittedName>
</protein>
<dbReference type="SUPFAM" id="SSF56281">
    <property type="entry name" value="Metallo-hydrolase/oxidoreductase"/>
    <property type="match status" value="1"/>
</dbReference>
<proteinExistence type="predicted"/>
<dbReference type="Proteomes" id="UP001232973">
    <property type="component" value="Unassembled WGS sequence"/>
</dbReference>